<feature type="region of interest" description="Disordered" evidence="1">
    <location>
        <begin position="68"/>
        <end position="94"/>
    </location>
</feature>
<evidence type="ECO:0000313" key="3">
    <source>
        <dbReference type="Proteomes" id="UP000091967"/>
    </source>
</evidence>
<proteinExistence type="predicted"/>
<dbReference type="AlphaFoldDB" id="A0A1B8A6J0"/>
<sequence>MADSIPSMDVCRKCKQEKPVDQFISKTKLSLACGRPTTDCLDCRNRRALVFREGLPLIDLQLGTPITTSTRTDAPITPRPGPSAASQEGVQLGTPIESPVSSLSIYPRPTRGGKIPVRPHSCRSRPSNAQNIDVLNFLTRTGRVICRIARCLIKIRTSWRRSGRSWKTTGWNTAPVVRRHGLTWA</sequence>
<dbReference type="Proteomes" id="UP000091967">
    <property type="component" value="Unassembled WGS sequence"/>
</dbReference>
<name>A0A1B8A6J0_FUSPO</name>
<organism evidence="2 3">
    <name type="scientific">Fusarium poae</name>
    <dbReference type="NCBI Taxonomy" id="36050"/>
    <lineage>
        <taxon>Eukaryota</taxon>
        <taxon>Fungi</taxon>
        <taxon>Dikarya</taxon>
        <taxon>Ascomycota</taxon>
        <taxon>Pezizomycotina</taxon>
        <taxon>Sordariomycetes</taxon>
        <taxon>Hypocreomycetidae</taxon>
        <taxon>Hypocreales</taxon>
        <taxon>Nectriaceae</taxon>
        <taxon>Fusarium</taxon>
    </lineage>
</organism>
<evidence type="ECO:0000313" key="2">
    <source>
        <dbReference type="EMBL" id="OBS16081.1"/>
    </source>
</evidence>
<keyword evidence="3" id="KW-1185">Reference proteome</keyword>
<evidence type="ECO:0008006" key="4">
    <source>
        <dbReference type="Google" id="ProtNLM"/>
    </source>
</evidence>
<comment type="caution">
    <text evidence="2">The sequence shown here is derived from an EMBL/GenBank/DDBJ whole genome shotgun (WGS) entry which is preliminary data.</text>
</comment>
<protein>
    <recommendedName>
        <fullName evidence="4">Stc1 domain-containing protein</fullName>
    </recommendedName>
</protein>
<evidence type="ECO:0000256" key="1">
    <source>
        <dbReference type="SAM" id="MobiDB-lite"/>
    </source>
</evidence>
<accession>A0A1B8A6J0</accession>
<dbReference type="EMBL" id="LYXU01000115">
    <property type="protein sequence ID" value="OBS16081.1"/>
    <property type="molecule type" value="Genomic_DNA"/>
</dbReference>
<gene>
    <name evidence="2" type="ORF">FPOA_27751</name>
</gene>
<reference evidence="2 3" key="1">
    <citation type="submission" date="2016-06" db="EMBL/GenBank/DDBJ databases">
        <title>Living apart together: crosstalk between the core and supernumerary genomes in a fungal plant pathogen.</title>
        <authorList>
            <person name="Vanheule A."/>
            <person name="Audenaert K."/>
            <person name="Warris S."/>
            <person name="Van De Geest H."/>
            <person name="Schijlen E."/>
            <person name="Hofte M."/>
            <person name="De Saeger S."/>
            <person name="Haesaert G."/>
            <person name="Waalwijk C."/>
            <person name="Van Der Lee T."/>
        </authorList>
    </citation>
    <scope>NUCLEOTIDE SEQUENCE [LARGE SCALE GENOMIC DNA]</scope>
    <source>
        <strain evidence="2 3">2516</strain>
    </source>
</reference>